<reference evidence="1" key="1">
    <citation type="journal article" date="2014" name="Front. Microbiol.">
        <title>High frequency of phylogenetically diverse reductive dehalogenase-homologous genes in deep subseafloor sedimentary metagenomes.</title>
        <authorList>
            <person name="Kawai M."/>
            <person name="Futagami T."/>
            <person name="Toyoda A."/>
            <person name="Takaki Y."/>
            <person name="Nishi S."/>
            <person name="Hori S."/>
            <person name="Arai W."/>
            <person name="Tsubouchi T."/>
            <person name="Morono Y."/>
            <person name="Uchiyama I."/>
            <person name="Ito T."/>
            <person name="Fujiyama A."/>
            <person name="Inagaki F."/>
            <person name="Takami H."/>
        </authorList>
    </citation>
    <scope>NUCLEOTIDE SEQUENCE</scope>
    <source>
        <strain evidence="1">Expedition CK06-06</strain>
    </source>
</reference>
<organism evidence="1">
    <name type="scientific">marine sediment metagenome</name>
    <dbReference type="NCBI Taxonomy" id="412755"/>
    <lineage>
        <taxon>unclassified sequences</taxon>
        <taxon>metagenomes</taxon>
        <taxon>ecological metagenomes</taxon>
    </lineage>
</organism>
<gene>
    <name evidence="1" type="ORF">S06H3_66747</name>
</gene>
<accession>X1SSQ4</accession>
<feature type="non-terminal residue" evidence="1">
    <location>
        <position position="1"/>
    </location>
</feature>
<protein>
    <submittedName>
        <fullName evidence="1">Uncharacterized protein</fullName>
    </submittedName>
</protein>
<name>X1SSQ4_9ZZZZ</name>
<dbReference type="AlphaFoldDB" id="X1SSQ4"/>
<proteinExistence type="predicted"/>
<comment type="caution">
    <text evidence="1">The sequence shown here is derived from an EMBL/GenBank/DDBJ whole genome shotgun (WGS) entry which is preliminary data.</text>
</comment>
<evidence type="ECO:0000313" key="1">
    <source>
        <dbReference type="EMBL" id="GAI70864.1"/>
    </source>
</evidence>
<dbReference type="EMBL" id="BARV01045687">
    <property type="protein sequence ID" value="GAI70864.1"/>
    <property type="molecule type" value="Genomic_DNA"/>
</dbReference>
<sequence>STRLRAIGYKSQCSLDHKLDENVYRYEGGS</sequence>